<dbReference type="OrthoDB" id="9790349at2"/>
<dbReference type="Proteomes" id="UP000289437">
    <property type="component" value="Unassembled WGS sequence"/>
</dbReference>
<keyword evidence="9" id="KW-1185">Reference proteome</keyword>
<name>A0A4Q0STK1_9BACT</name>
<dbReference type="InterPro" id="IPR050777">
    <property type="entry name" value="SET2_Histone-Lys_MeTrsfase"/>
</dbReference>
<dbReference type="GO" id="GO:0005694">
    <property type="term" value="C:chromosome"/>
    <property type="evidence" value="ECO:0007669"/>
    <property type="project" value="UniProtKB-SubCell"/>
</dbReference>
<reference evidence="8 9" key="1">
    <citation type="submission" date="2018-11" db="EMBL/GenBank/DDBJ databases">
        <authorList>
            <person name="Mardanov A.V."/>
            <person name="Ravin N.V."/>
            <person name="Dedysh S.N."/>
        </authorList>
    </citation>
    <scope>NUCLEOTIDE SEQUENCE [LARGE SCALE GENOMIC DNA]</scope>
    <source>
        <strain evidence="8 9">AF10</strain>
    </source>
</reference>
<evidence type="ECO:0000313" key="9">
    <source>
        <dbReference type="Proteomes" id="UP000289437"/>
    </source>
</evidence>
<evidence type="ECO:0000256" key="5">
    <source>
        <dbReference type="ARBA" id="ARBA00022691"/>
    </source>
</evidence>
<dbReference type="PANTHER" id="PTHR22884">
    <property type="entry name" value="SET DOMAIN PROTEINS"/>
    <property type="match status" value="1"/>
</dbReference>
<keyword evidence="4" id="KW-0808">Transferase</keyword>
<proteinExistence type="predicted"/>
<dbReference type="Gene3D" id="2.170.270.10">
    <property type="entry name" value="SET domain"/>
    <property type="match status" value="1"/>
</dbReference>
<keyword evidence="3" id="KW-0489">Methyltransferase</keyword>
<evidence type="ECO:0000259" key="7">
    <source>
        <dbReference type="PROSITE" id="PS50868"/>
    </source>
</evidence>
<evidence type="ECO:0000256" key="4">
    <source>
        <dbReference type="ARBA" id="ARBA00022679"/>
    </source>
</evidence>
<evidence type="ECO:0000256" key="3">
    <source>
        <dbReference type="ARBA" id="ARBA00022603"/>
    </source>
</evidence>
<keyword evidence="5" id="KW-0949">S-adenosyl-L-methionine</keyword>
<comment type="subcellular location">
    <subcellularLocation>
        <location evidence="1">Chromosome</location>
    </subcellularLocation>
</comment>
<evidence type="ECO:0000259" key="6">
    <source>
        <dbReference type="PROSITE" id="PS50280"/>
    </source>
</evidence>
<sequence length="152" mass="17425">MPDDREPRIDPRFASYRLIVRPSRIHRFGLFAAEDIPARRKVIEYAGERIGREETIRRLGDQAKLMYLFTLDKKDWSVTIDGSVGGSGAEYINHSCDPNIRAWVFKGHLLYMARRAIREGDELTIDYKFPKASMAVPCFCGSAQCRGEINLK</sequence>
<gene>
    <name evidence="8" type="ORF">GRAN_4601</name>
</gene>
<dbReference type="SMART" id="SM00317">
    <property type="entry name" value="SET"/>
    <property type="match status" value="1"/>
</dbReference>
<evidence type="ECO:0000256" key="1">
    <source>
        <dbReference type="ARBA" id="ARBA00004286"/>
    </source>
</evidence>
<dbReference type="Pfam" id="PF00856">
    <property type="entry name" value="SET"/>
    <property type="match status" value="1"/>
</dbReference>
<dbReference type="AlphaFoldDB" id="A0A4Q0STK1"/>
<accession>A0A4Q0STK1</accession>
<evidence type="ECO:0000256" key="2">
    <source>
        <dbReference type="ARBA" id="ARBA00022454"/>
    </source>
</evidence>
<feature type="domain" description="Post-SET" evidence="7">
    <location>
        <begin position="134"/>
        <end position="150"/>
    </location>
</feature>
<dbReference type="EMBL" id="RDSM01000004">
    <property type="protein sequence ID" value="RXH54305.1"/>
    <property type="molecule type" value="Genomic_DNA"/>
</dbReference>
<dbReference type="SUPFAM" id="SSF82199">
    <property type="entry name" value="SET domain"/>
    <property type="match status" value="1"/>
</dbReference>
<protein>
    <submittedName>
        <fullName evidence="8">Proteins containing SET domain</fullName>
    </submittedName>
</protein>
<dbReference type="PROSITE" id="PS50280">
    <property type="entry name" value="SET"/>
    <property type="match status" value="1"/>
</dbReference>
<dbReference type="InterPro" id="IPR001214">
    <property type="entry name" value="SET_dom"/>
</dbReference>
<dbReference type="InterPro" id="IPR046341">
    <property type="entry name" value="SET_dom_sf"/>
</dbReference>
<dbReference type="PROSITE" id="PS50868">
    <property type="entry name" value="POST_SET"/>
    <property type="match status" value="1"/>
</dbReference>
<organism evidence="8 9">
    <name type="scientific">Granulicella sibirica</name>
    <dbReference type="NCBI Taxonomy" id="2479048"/>
    <lineage>
        <taxon>Bacteria</taxon>
        <taxon>Pseudomonadati</taxon>
        <taxon>Acidobacteriota</taxon>
        <taxon>Terriglobia</taxon>
        <taxon>Terriglobales</taxon>
        <taxon>Acidobacteriaceae</taxon>
        <taxon>Granulicella</taxon>
    </lineage>
</organism>
<evidence type="ECO:0000313" key="8">
    <source>
        <dbReference type="EMBL" id="RXH54305.1"/>
    </source>
</evidence>
<keyword evidence="2" id="KW-0158">Chromosome</keyword>
<dbReference type="GO" id="GO:0008168">
    <property type="term" value="F:methyltransferase activity"/>
    <property type="evidence" value="ECO:0007669"/>
    <property type="project" value="UniProtKB-KW"/>
</dbReference>
<dbReference type="GO" id="GO:0032259">
    <property type="term" value="P:methylation"/>
    <property type="evidence" value="ECO:0007669"/>
    <property type="project" value="UniProtKB-KW"/>
</dbReference>
<reference evidence="9" key="2">
    <citation type="submission" date="2019-02" db="EMBL/GenBank/DDBJ databases">
        <title>Granulicella sibirica sp. nov., a psychrotolerant acidobacterium isolated from an organic soil layer in forested tundra, West Siberia.</title>
        <authorList>
            <person name="Oshkin I.Y."/>
            <person name="Kulichevskaya I.S."/>
            <person name="Rijpstra W.I.C."/>
            <person name="Sinninghe Damste J.S."/>
            <person name="Rakitin A.L."/>
            <person name="Ravin N.V."/>
            <person name="Dedysh S.N."/>
        </authorList>
    </citation>
    <scope>NUCLEOTIDE SEQUENCE [LARGE SCALE GENOMIC DNA]</scope>
    <source>
        <strain evidence="9">AF10</strain>
    </source>
</reference>
<feature type="domain" description="SET" evidence="6">
    <location>
        <begin position="11"/>
        <end position="128"/>
    </location>
</feature>
<comment type="caution">
    <text evidence="8">The sequence shown here is derived from an EMBL/GenBank/DDBJ whole genome shotgun (WGS) entry which is preliminary data.</text>
</comment>
<dbReference type="InterPro" id="IPR003616">
    <property type="entry name" value="Post-SET_dom"/>
</dbReference>